<dbReference type="PANTHER" id="PTHR35175:SF2">
    <property type="entry name" value="DUF1289 DOMAIN-CONTAINING PROTEIN"/>
    <property type="match status" value="1"/>
</dbReference>
<gene>
    <name evidence="2" type="ORF">DES43_13414</name>
</gene>
<feature type="compositionally biased region" description="Basic and acidic residues" evidence="1">
    <location>
        <begin position="97"/>
        <end position="106"/>
    </location>
</feature>
<name>A0A4R6Y7K7_9HYPH</name>
<dbReference type="Proteomes" id="UP000294958">
    <property type="component" value="Unassembled WGS sequence"/>
</dbReference>
<keyword evidence="3" id="KW-1185">Reference proteome</keyword>
<feature type="region of interest" description="Disordered" evidence="1">
    <location>
        <begin position="85"/>
        <end position="106"/>
    </location>
</feature>
<reference evidence="2 3" key="1">
    <citation type="submission" date="2019-03" db="EMBL/GenBank/DDBJ databases">
        <title>Genomic Encyclopedia of Type Strains, Phase IV (KMG-IV): sequencing the most valuable type-strain genomes for metagenomic binning, comparative biology and taxonomic classification.</title>
        <authorList>
            <person name="Goeker M."/>
        </authorList>
    </citation>
    <scope>NUCLEOTIDE SEQUENCE [LARGE SCALE GENOMIC DNA]</scope>
    <source>
        <strain evidence="2 3">DSM 11603</strain>
    </source>
</reference>
<comment type="caution">
    <text evidence="2">The sequence shown here is derived from an EMBL/GenBank/DDBJ whole genome shotgun (WGS) entry which is preliminary data.</text>
</comment>
<protein>
    <recommendedName>
        <fullName evidence="4">Fe-S oxidoreductase</fullName>
    </recommendedName>
</protein>
<evidence type="ECO:0000256" key="1">
    <source>
        <dbReference type="SAM" id="MobiDB-lite"/>
    </source>
</evidence>
<accession>A0A4R6Y7K7</accession>
<dbReference type="InterPro" id="IPR010710">
    <property type="entry name" value="DUF1289"/>
</dbReference>
<dbReference type="AlphaFoldDB" id="A0A4R6Y7K7"/>
<proteinExistence type="predicted"/>
<dbReference type="EMBL" id="SNZF01000034">
    <property type="protein sequence ID" value="TDR31325.1"/>
    <property type="molecule type" value="Genomic_DNA"/>
</dbReference>
<sequence>MWDKVPLLCLSMGQEIRFAFRPMFRETIMTAIESPCILVCSIDLKTGYCFGCGRTRDEIAGWISMSSQQRREIMSELAARLETVERKPRRETRRARMARERAEASR</sequence>
<evidence type="ECO:0008006" key="4">
    <source>
        <dbReference type="Google" id="ProtNLM"/>
    </source>
</evidence>
<evidence type="ECO:0000313" key="3">
    <source>
        <dbReference type="Proteomes" id="UP000294958"/>
    </source>
</evidence>
<dbReference type="Pfam" id="PF06945">
    <property type="entry name" value="DUF1289"/>
    <property type="match status" value="1"/>
</dbReference>
<organism evidence="2 3">
    <name type="scientific">Aquamicrobium defluvii</name>
    <dbReference type="NCBI Taxonomy" id="69279"/>
    <lineage>
        <taxon>Bacteria</taxon>
        <taxon>Pseudomonadati</taxon>
        <taxon>Pseudomonadota</taxon>
        <taxon>Alphaproteobacteria</taxon>
        <taxon>Hyphomicrobiales</taxon>
        <taxon>Phyllobacteriaceae</taxon>
        <taxon>Aquamicrobium</taxon>
    </lineage>
</organism>
<dbReference type="PANTHER" id="PTHR35175">
    <property type="entry name" value="DUF1289 DOMAIN-CONTAINING PROTEIN"/>
    <property type="match status" value="1"/>
</dbReference>
<evidence type="ECO:0000313" key="2">
    <source>
        <dbReference type="EMBL" id="TDR31325.1"/>
    </source>
</evidence>